<dbReference type="KEGG" id="vg:77946221"/>
<name>A0A879R311_9CAUD</name>
<organism evidence="1 2">
    <name type="scientific">Synechococcus phage S-SRM01</name>
    <dbReference type="NCBI Taxonomy" id="2781608"/>
    <lineage>
        <taxon>Viruses</taxon>
        <taxon>Duplodnaviria</taxon>
        <taxon>Heunggongvirae</taxon>
        <taxon>Uroviricota</taxon>
        <taxon>Caudoviricetes</taxon>
        <taxon>Pantevenvirales</taxon>
        <taxon>Kyanoviridae</taxon>
        <taxon>Serangoonvirus</taxon>
        <taxon>Serangoonvirus essarone</taxon>
    </lineage>
</organism>
<reference evidence="1" key="1">
    <citation type="submission" date="2020-09" db="EMBL/GenBank/DDBJ databases">
        <authorList>
            <person name="Zhang D."/>
            <person name="Hatherill J.R."/>
            <person name="Ramirez J.F."/>
            <person name="Edinger B."/>
            <person name="Balarin R."/>
            <person name="Sullivan A."/>
            <person name="Humpal K.M."/>
            <person name="Guseva A."/>
            <person name="Butela K.A."/>
            <person name="Garlena R.A."/>
            <person name="Russell D.A."/>
            <person name="Pope W.H."/>
            <person name="Jacobs-Sera D."/>
            <person name="Hatfull G.F."/>
        </authorList>
    </citation>
    <scope>NUCLEOTIDE SEQUENCE</scope>
</reference>
<dbReference type="EMBL" id="MW015081">
    <property type="protein sequence ID" value="QPX48016.1"/>
    <property type="molecule type" value="Genomic_DNA"/>
</dbReference>
<evidence type="ECO:0000313" key="1">
    <source>
        <dbReference type="EMBL" id="QPX48016.1"/>
    </source>
</evidence>
<keyword evidence="2" id="KW-1185">Reference proteome</keyword>
<dbReference type="GeneID" id="77946221"/>
<protein>
    <submittedName>
        <fullName evidence="1">Uncharacterized protein</fullName>
    </submittedName>
</protein>
<sequence>MANYKKSFNFRNGVQVDEDNFVVNANGLVGIGTTIPEGYLLNVYGDTRVTGVVTASQLNVGVATVGFLTATGASVSGVVTAASFSGSAAGLTGIYAIAVDGWYVSTGSISTTSNVGIGTTLPTGTFQVGAAVTINNNGNATYTGIITAAGFTGVGTVSAATFVGSGANITNLNASNIASGTLSNNRLPSDISVSGIITASKFSGPGDAITDLNASVITSGTLSNDRLPSNINVAGIVTASSFVGSGIGLTQLNASNVESGTLSNSRLPANISVSGIVTATTFVGNLTGTATTATALSGSPNIVVGIATASNSVNVGTAGTGFAALSTGNIGVGTAIPTSELQIIKNNNSLVEVISQTNQARISIGQSVGVGRSTAVLRFGSTNKTFDILNNDTGNINLYLHAGPSGIGTGRFDWIYGQTNTELMSLTYGGRLGIGITNPSSNLHVVGTSTVTSNAHFGSNVTVVGNLTAGSITLPSLITNTNIINSSGVSTFFDLNVSDNLLITNNIGIGTTSSITDLDARGKTALFGSIGINTNVVPTESLVVGGYTYSNGVGIGTTTTNAHLGVYGNINVYPPKDGYQSIINVYGGNAIFDNTSTVGIGTTVALAAVDFSNAGYGITNKIASFMIIPRVTASERVGLITQIGAIVYNLTTNKFQGYTGVGWTDFH</sequence>
<accession>A0A879R311</accession>
<dbReference type="Proteomes" id="UP000664915">
    <property type="component" value="Segment"/>
</dbReference>
<proteinExistence type="predicted"/>
<dbReference type="RefSeq" id="YP_010670026.1">
    <property type="nucleotide sequence ID" value="NC_070963.1"/>
</dbReference>
<evidence type="ECO:0000313" key="2">
    <source>
        <dbReference type="Proteomes" id="UP000664915"/>
    </source>
</evidence>